<gene>
    <name evidence="2" type="ORF">E4U92_16060</name>
</gene>
<keyword evidence="1" id="KW-0472">Membrane</keyword>
<accession>A0A4U5X248</accession>
<dbReference type="RefSeq" id="WP_137301039.1">
    <property type="nucleotide sequence ID" value="NZ_BMVD01000001.1"/>
</dbReference>
<comment type="caution">
    <text evidence="2">The sequence shown here is derived from an EMBL/GenBank/DDBJ whole genome shotgun (WGS) entry which is preliminary data.</text>
</comment>
<feature type="transmembrane region" description="Helical" evidence="1">
    <location>
        <begin position="39"/>
        <end position="58"/>
    </location>
</feature>
<protein>
    <submittedName>
        <fullName evidence="2">Uncharacterized protein</fullName>
    </submittedName>
</protein>
<dbReference type="AlphaFoldDB" id="A0A4U5X248"/>
<dbReference type="Proteomes" id="UP000308632">
    <property type="component" value="Unassembled WGS sequence"/>
</dbReference>
<evidence type="ECO:0000313" key="3">
    <source>
        <dbReference type="Proteomes" id="UP000308632"/>
    </source>
</evidence>
<evidence type="ECO:0000256" key="1">
    <source>
        <dbReference type="SAM" id="Phobius"/>
    </source>
</evidence>
<evidence type="ECO:0000313" key="2">
    <source>
        <dbReference type="EMBL" id="TKT09087.1"/>
    </source>
</evidence>
<keyword evidence="1" id="KW-0812">Transmembrane</keyword>
<sequence length="84" mass="8938">MTQLRQLRAVYAGGVLAWTLSLLLSTVWGEGSARQTVVLLVLLAAFLVLLLWSTWCLWEATARRTAESAAGVAGVAASAPAERP</sequence>
<dbReference type="EMBL" id="SZPR01000012">
    <property type="protein sequence ID" value="TKT09087.1"/>
    <property type="molecule type" value="Genomic_DNA"/>
</dbReference>
<keyword evidence="1" id="KW-1133">Transmembrane helix</keyword>
<name>A0A4U5X248_STRGB</name>
<organism evidence="2 3">
    <name type="scientific">Streptomyces galbus</name>
    <dbReference type="NCBI Taxonomy" id="33898"/>
    <lineage>
        <taxon>Bacteria</taxon>
        <taxon>Bacillati</taxon>
        <taxon>Actinomycetota</taxon>
        <taxon>Actinomycetes</taxon>
        <taxon>Kitasatosporales</taxon>
        <taxon>Streptomycetaceae</taxon>
        <taxon>Streptomyces</taxon>
    </lineage>
</organism>
<reference evidence="2 3" key="1">
    <citation type="submission" date="2019-04" db="EMBL/GenBank/DDBJ databases">
        <title>Streptomyces lasaliensis sp.nov., an Actinomycete isolated from soil which produces the polyether antibiotic lasalocid.</title>
        <authorList>
            <person name="Erwin G."/>
            <person name="Haber C."/>
        </authorList>
    </citation>
    <scope>NUCLEOTIDE SEQUENCE [LARGE SCALE GENOMIC DNA]</scope>
    <source>
        <strain evidence="2 3">DSM 40089</strain>
    </source>
</reference>
<proteinExistence type="predicted"/>